<gene>
    <name evidence="7" type="ORF">IscW_ISCW009120</name>
</gene>
<keyword evidence="9" id="KW-1185">Reference proteome</keyword>
<comment type="subcellular location">
    <subcellularLocation>
        <location evidence="1">Nucleus</location>
    </subcellularLocation>
</comment>
<dbReference type="PaxDb" id="6945-B7Q194"/>
<dbReference type="Gene3D" id="4.10.280.10">
    <property type="entry name" value="Helix-loop-helix DNA-binding domain"/>
    <property type="match status" value="1"/>
</dbReference>
<dbReference type="EMBL" id="DS836431">
    <property type="protein sequence ID" value="EEC12616.1"/>
    <property type="molecule type" value="Genomic_DNA"/>
</dbReference>
<keyword evidence="3" id="KW-0238">DNA-binding</keyword>
<dbReference type="Pfam" id="PF00010">
    <property type="entry name" value="HLH"/>
    <property type="match status" value="1"/>
</dbReference>
<dbReference type="PROSITE" id="PS50888">
    <property type="entry name" value="BHLH"/>
    <property type="match status" value="1"/>
</dbReference>
<dbReference type="EnsemblMetazoa" id="ISCW009120-RA">
    <property type="protein sequence ID" value="ISCW009120-PA"/>
    <property type="gene ID" value="ISCW009120"/>
</dbReference>
<dbReference type="InParanoid" id="B7Q194"/>
<dbReference type="InterPro" id="IPR050283">
    <property type="entry name" value="E-box_TF_Regulators"/>
</dbReference>
<dbReference type="HOGENOM" id="CLU_2114953_0_0_1"/>
<dbReference type="EMBL" id="ABJB011058219">
    <property type="status" value="NOT_ANNOTATED_CDS"/>
    <property type="molecule type" value="Genomic_DNA"/>
</dbReference>
<dbReference type="OrthoDB" id="5976910at2759"/>
<keyword evidence="4" id="KW-0539">Nucleus</keyword>
<dbReference type="VEuPathDB" id="VectorBase:ISCW009120"/>
<dbReference type="FunFam" id="4.10.280.10:FF:000029">
    <property type="entry name" value="Achaete-scute family bHLH transcription factor 1"/>
    <property type="match status" value="1"/>
</dbReference>
<dbReference type="EMBL" id="ABJB010003910">
    <property type="status" value="NOT_ANNOTATED_CDS"/>
    <property type="molecule type" value="Genomic_DNA"/>
</dbReference>
<accession>B7Q194</accession>
<dbReference type="GO" id="GO:0006357">
    <property type="term" value="P:regulation of transcription by RNA polymerase II"/>
    <property type="evidence" value="ECO:0000318"/>
    <property type="project" value="GO_Central"/>
</dbReference>
<dbReference type="InterPro" id="IPR011598">
    <property type="entry name" value="bHLH_dom"/>
</dbReference>
<dbReference type="STRING" id="6945.B7Q194"/>
<dbReference type="GO" id="GO:0007399">
    <property type="term" value="P:nervous system development"/>
    <property type="evidence" value="ECO:0007669"/>
    <property type="project" value="UniProtKB-KW"/>
</dbReference>
<dbReference type="VEuPathDB" id="VectorBase:ISCP_033398"/>
<reference evidence="7 9" key="1">
    <citation type="submission" date="2008-03" db="EMBL/GenBank/DDBJ databases">
        <title>Annotation of Ixodes scapularis.</title>
        <authorList>
            <consortium name="Ixodes scapularis Genome Project Consortium"/>
            <person name="Caler E."/>
            <person name="Hannick L.I."/>
            <person name="Bidwell S."/>
            <person name="Joardar V."/>
            <person name="Thiagarajan M."/>
            <person name="Amedeo P."/>
            <person name="Galinsky K.J."/>
            <person name="Schobel S."/>
            <person name="Inman J."/>
            <person name="Hostetler J."/>
            <person name="Miller J."/>
            <person name="Hammond M."/>
            <person name="Megy K."/>
            <person name="Lawson D."/>
            <person name="Kodira C."/>
            <person name="Sutton G."/>
            <person name="Meyer J."/>
            <person name="Hill C.A."/>
            <person name="Birren B."/>
            <person name="Nene V."/>
            <person name="Collins F."/>
            <person name="Alarcon-Chaidez F."/>
            <person name="Wikel S."/>
            <person name="Strausberg R."/>
        </authorList>
    </citation>
    <scope>NUCLEOTIDE SEQUENCE [LARGE SCALE GENOMIC DNA]</scope>
    <source>
        <strain evidence="9">Wikel</strain>
        <strain evidence="7">Wikel colony</strain>
    </source>
</reference>
<dbReference type="PANTHER" id="PTHR23349">
    <property type="entry name" value="BASIC HELIX-LOOP-HELIX TRANSCRIPTION FACTOR, TWIST"/>
    <property type="match status" value="1"/>
</dbReference>
<dbReference type="Proteomes" id="UP000001555">
    <property type="component" value="Unassembled WGS sequence"/>
</dbReference>
<evidence type="ECO:0000256" key="4">
    <source>
        <dbReference type="ARBA" id="ARBA00023242"/>
    </source>
</evidence>
<dbReference type="InterPro" id="IPR036638">
    <property type="entry name" value="HLH_DNA-bd_sf"/>
</dbReference>
<dbReference type="SMART" id="SM00353">
    <property type="entry name" value="HLH"/>
    <property type="match status" value="1"/>
</dbReference>
<dbReference type="AlphaFoldDB" id="B7Q194"/>
<evidence type="ECO:0000259" key="6">
    <source>
        <dbReference type="PROSITE" id="PS50888"/>
    </source>
</evidence>
<dbReference type="GO" id="GO:0005634">
    <property type="term" value="C:nucleus"/>
    <property type="evidence" value="ECO:0007669"/>
    <property type="project" value="UniProtKB-SubCell"/>
</dbReference>
<sequence length="115" mass="13513">HARTHRCRRPPFTPRAVRCASGRRPDQGNDPLRFPRRQRYQQPHIIASGYTQAVARRNERERNRVRLVNMGFAALRQHVPNFTQNKKMSKVDTLRSAVDYIKSLQDLLDHGSQRQ</sequence>
<organism>
    <name type="scientific">Ixodes scapularis</name>
    <name type="common">Black-legged tick</name>
    <name type="synonym">Deer tick</name>
    <dbReference type="NCBI Taxonomy" id="6945"/>
    <lineage>
        <taxon>Eukaryota</taxon>
        <taxon>Metazoa</taxon>
        <taxon>Ecdysozoa</taxon>
        <taxon>Arthropoda</taxon>
        <taxon>Chelicerata</taxon>
        <taxon>Arachnida</taxon>
        <taxon>Acari</taxon>
        <taxon>Parasitiformes</taxon>
        <taxon>Ixodida</taxon>
        <taxon>Ixodoidea</taxon>
        <taxon>Ixodidae</taxon>
        <taxon>Ixodinae</taxon>
        <taxon>Ixodes</taxon>
    </lineage>
</organism>
<name>B7Q194_IXOSC</name>
<evidence type="ECO:0000313" key="9">
    <source>
        <dbReference type="Proteomes" id="UP000001555"/>
    </source>
</evidence>
<dbReference type="GO" id="GO:0032502">
    <property type="term" value="P:developmental process"/>
    <property type="evidence" value="ECO:0000318"/>
    <property type="project" value="GO_Central"/>
</dbReference>
<dbReference type="GO" id="GO:0000977">
    <property type="term" value="F:RNA polymerase II transcription regulatory region sequence-specific DNA binding"/>
    <property type="evidence" value="ECO:0000318"/>
    <property type="project" value="GO_Central"/>
</dbReference>
<feature type="non-terminal residue" evidence="7">
    <location>
        <position position="115"/>
    </location>
</feature>
<feature type="non-terminal residue" evidence="7">
    <location>
        <position position="1"/>
    </location>
</feature>
<evidence type="ECO:0000313" key="8">
    <source>
        <dbReference type="EnsemblMetazoa" id="ISCW009120-PA"/>
    </source>
</evidence>
<evidence type="ECO:0000256" key="1">
    <source>
        <dbReference type="ARBA" id="ARBA00004123"/>
    </source>
</evidence>
<keyword evidence="2" id="KW-0524">Neurogenesis</keyword>
<dbReference type="VEuPathDB" id="VectorBase:ISCI009120"/>
<dbReference type="PANTHER" id="PTHR23349:SF108">
    <property type="entry name" value="BHLH DOMAIN-CONTAINING PROTEIN"/>
    <property type="match status" value="1"/>
</dbReference>
<evidence type="ECO:0000256" key="5">
    <source>
        <dbReference type="SAM" id="MobiDB-lite"/>
    </source>
</evidence>
<feature type="region of interest" description="Disordered" evidence="5">
    <location>
        <begin position="1"/>
        <end position="40"/>
    </location>
</feature>
<protein>
    <recommendedName>
        <fullName evidence="6">BHLH domain-containing protein</fullName>
    </recommendedName>
</protein>
<evidence type="ECO:0000256" key="3">
    <source>
        <dbReference type="ARBA" id="ARBA00023125"/>
    </source>
</evidence>
<evidence type="ECO:0000256" key="2">
    <source>
        <dbReference type="ARBA" id="ARBA00022902"/>
    </source>
</evidence>
<dbReference type="GO" id="GO:0046983">
    <property type="term" value="F:protein dimerization activity"/>
    <property type="evidence" value="ECO:0007669"/>
    <property type="project" value="InterPro"/>
</dbReference>
<dbReference type="SUPFAM" id="SSF47459">
    <property type="entry name" value="HLH, helix-loop-helix DNA-binding domain"/>
    <property type="match status" value="1"/>
</dbReference>
<reference evidence="8" key="2">
    <citation type="submission" date="2020-05" db="UniProtKB">
        <authorList>
            <consortium name="EnsemblMetazoa"/>
        </authorList>
    </citation>
    <scope>IDENTIFICATION</scope>
    <source>
        <strain evidence="8">wikel</strain>
    </source>
</reference>
<dbReference type="GO" id="GO:0000981">
    <property type="term" value="F:DNA-binding transcription factor activity, RNA polymerase II-specific"/>
    <property type="evidence" value="ECO:0000318"/>
    <property type="project" value="GO_Central"/>
</dbReference>
<evidence type="ECO:0000313" key="7">
    <source>
        <dbReference type="EMBL" id="EEC12616.1"/>
    </source>
</evidence>
<proteinExistence type="predicted"/>
<feature type="domain" description="BHLH" evidence="6">
    <location>
        <begin position="52"/>
        <end position="104"/>
    </location>
</feature>